<evidence type="ECO:0000259" key="3">
    <source>
        <dbReference type="Pfam" id="PF01370"/>
    </source>
</evidence>
<dbReference type="SUPFAM" id="SSF51735">
    <property type="entry name" value="NAD(P)-binding Rossmann-fold domains"/>
    <property type="match status" value="1"/>
</dbReference>
<feature type="domain" description="NAD-dependent epimerase/dehydratase" evidence="3">
    <location>
        <begin position="8"/>
        <end position="267"/>
    </location>
</feature>
<sequence>MSQTKHRVLLTGANGFIGNHILAQLLSAGFSVRAIVRSQSKADSLLQTHSSAGHNLDFSIVPDITAHDAFTEAYQSEDPVDTVIHTASPFLYREVNNNHDLLDPAIKGTMEILKGAKNVPSIKRIIILSSIAAIMDYSETSPPGGRLWTDRDWNPVTWEETSQAEDYSTVYRASKTFSEKAAWEFMKEQKPHFDLVSLNPPMVYGPILHPISEVSQLNESNLRIWDLFINSSKGAELPPNGVYSYVDVRDIALAHVRAVLKPEVGNKRVIVGAGSVTSQEIADILRSEIPALAGRTPVGNLGENTLPINPYSVDIGPARDILGLEFLSKKATFVDLARQLLEIEKGNTGH</sequence>
<keyword evidence="5" id="KW-1185">Reference proteome</keyword>
<proteinExistence type="inferred from homology"/>
<dbReference type="FunFam" id="3.40.50.720:FF:000191">
    <property type="entry name" value="Methylglyoxal reductase (NADPH-dependent)"/>
    <property type="match status" value="1"/>
</dbReference>
<dbReference type="PANTHER" id="PTHR10366">
    <property type="entry name" value="NAD DEPENDENT EPIMERASE/DEHYDRATASE"/>
    <property type="match status" value="1"/>
</dbReference>
<dbReference type="Gene3D" id="3.40.50.720">
    <property type="entry name" value="NAD(P)-binding Rossmann-like Domain"/>
    <property type="match status" value="1"/>
</dbReference>
<dbReference type="GO" id="GO:0016616">
    <property type="term" value="F:oxidoreductase activity, acting on the CH-OH group of donors, NAD or NADP as acceptor"/>
    <property type="evidence" value="ECO:0007669"/>
    <property type="project" value="TreeGrafter"/>
</dbReference>
<comment type="similarity">
    <text evidence="2">Belongs to the NAD(P)-dependent epimerase/dehydratase family. Dihydroflavonol-4-reductase subfamily.</text>
</comment>
<protein>
    <submittedName>
        <fullName evidence="4">Related to dihydroflavonol-4-reductase</fullName>
    </submittedName>
</protein>
<evidence type="ECO:0000313" key="5">
    <source>
        <dbReference type="Proteomes" id="UP000184330"/>
    </source>
</evidence>
<dbReference type="PANTHER" id="PTHR10366:SF564">
    <property type="entry name" value="STEROL-4-ALPHA-CARBOXYLATE 3-DEHYDROGENASE, DECARBOXYLATING"/>
    <property type="match status" value="1"/>
</dbReference>
<evidence type="ECO:0000256" key="1">
    <source>
        <dbReference type="ARBA" id="ARBA00023002"/>
    </source>
</evidence>
<organism evidence="4 5">
    <name type="scientific">Phialocephala subalpina</name>
    <dbReference type="NCBI Taxonomy" id="576137"/>
    <lineage>
        <taxon>Eukaryota</taxon>
        <taxon>Fungi</taxon>
        <taxon>Dikarya</taxon>
        <taxon>Ascomycota</taxon>
        <taxon>Pezizomycotina</taxon>
        <taxon>Leotiomycetes</taxon>
        <taxon>Helotiales</taxon>
        <taxon>Mollisiaceae</taxon>
        <taxon>Phialocephala</taxon>
        <taxon>Phialocephala fortinii species complex</taxon>
    </lineage>
</organism>
<dbReference type="AlphaFoldDB" id="A0A1L7XMX7"/>
<gene>
    <name evidence="4" type="ORF">PAC_16284</name>
</gene>
<dbReference type="STRING" id="576137.A0A1L7XMX7"/>
<evidence type="ECO:0000313" key="4">
    <source>
        <dbReference type="EMBL" id="CZR66383.1"/>
    </source>
</evidence>
<dbReference type="CDD" id="cd05227">
    <property type="entry name" value="AR_SDR_e"/>
    <property type="match status" value="1"/>
</dbReference>
<dbReference type="InterPro" id="IPR036291">
    <property type="entry name" value="NAD(P)-bd_dom_sf"/>
</dbReference>
<reference evidence="4 5" key="1">
    <citation type="submission" date="2016-03" db="EMBL/GenBank/DDBJ databases">
        <authorList>
            <person name="Ploux O."/>
        </authorList>
    </citation>
    <scope>NUCLEOTIDE SEQUENCE [LARGE SCALE GENOMIC DNA]</scope>
    <source>
        <strain evidence="4 5">UAMH 11012</strain>
    </source>
</reference>
<dbReference type="OrthoDB" id="2735536at2759"/>
<dbReference type="EMBL" id="FJOG01000036">
    <property type="protein sequence ID" value="CZR66383.1"/>
    <property type="molecule type" value="Genomic_DNA"/>
</dbReference>
<accession>A0A1L7XMX7</accession>
<evidence type="ECO:0000256" key="2">
    <source>
        <dbReference type="ARBA" id="ARBA00023445"/>
    </source>
</evidence>
<dbReference type="Proteomes" id="UP000184330">
    <property type="component" value="Unassembled WGS sequence"/>
</dbReference>
<name>A0A1L7XMX7_9HELO</name>
<keyword evidence="1" id="KW-0560">Oxidoreductase</keyword>
<dbReference type="InterPro" id="IPR001509">
    <property type="entry name" value="Epimerase_deHydtase"/>
</dbReference>
<dbReference type="Pfam" id="PF01370">
    <property type="entry name" value="Epimerase"/>
    <property type="match status" value="1"/>
</dbReference>
<dbReference type="InterPro" id="IPR050425">
    <property type="entry name" value="NAD(P)_dehydrat-like"/>
</dbReference>